<keyword evidence="1" id="KW-0812">Transmembrane</keyword>
<protein>
    <submittedName>
        <fullName evidence="2">Uncharacterized protein</fullName>
    </submittedName>
</protein>
<keyword evidence="1" id="KW-1133">Transmembrane helix</keyword>
<evidence type="ECO:0000313" key="2">
    <source>
        <dbReference type="EMBL" id="MQQ09622.1"/>
    </source>
</evidence>
<organism evidence="2 3">
    <name type="scientific">Tritonibacter litoralis</name>
    <dbReference type="NCBI Taxonomy" id="2662264"/>
    <lineage>
        <taxon>Bacteria</taxon>
        <taxon>Pseudomonadati</taxon>
        <taxon>Pseudomonadota</taxon>
        <taxon>Alphaproteobacteria</taxon>
        <taxon>Rhodobacterales</taxon>
        <taxon>Paracoccaceae</taxon>
        <taxon>Tritonibacter</taxon>
    </lineage>
</organism>
<feature type="transmembrane region" description="Helical" evidence="1">
    <location>
        <begin position="23"/>
        <end position="43"/>
    </location>
</feature>
<dbReference type="AlphaFoldDB" id="A0A843YK37"/>
<evidence type="ECO:0000256" key="1">
    <source>
        <dbReference type="SAM" id="Phobius"/>
    </source>
</evidence>
<comment type="caution">
    <text evidence="2">The sequence shown here is derived from an EMBL/GenBank/DDBJ whole genome shotgun (WGS) entry which is preliminary data.</text>
</comment>
<dbReference type="RefSeq" id="WP_153216598.1">
    <property type="nucleotide sequence ID" value="NZ_WIBF01000009.1"/>
</dbReference>
<name>A0A843YK37_9RHOB</name>
<sequence length="73" mass="7421">MAILSMASLPHGLPVGAGGVDHLVMPVVLFPLLWAVLIVVPVLPERPGGVQAAYIGTILVELVLIVLGCGGSL</sequence>
<keyword evidence="1" id="KW-0472">Membrane</keyword>
<feature type="transmembrane region" description="Helical" evidence="1">
    <location>
        <begin position="50"/>
        <end position="68"/>
    </location>
</feature>
<dbReference type="EMBL" id="WIBF01000009">
    <property type="protein sequence ID" value="MQQ09622.1"/>
    <property type="molecule type" value="Genomic_DNA"/>
</dbReference>
<keyword evidence="3" id="KW-1185">Reference proteome</keyword>
<dbReference type="Proteomes" id="UP000444174">
    <property type="component" value="Unassembled WGS sequence"/>
</dbReference>
<gene>
    <name evidence="2" type="ORF">GFB49_14235</name>
</gene>
<reference evidence="2 3" key="1">
    <citation type="submission" date="2019-10" db="EMBL/GenBank/DDBJ databases">
        <title>Epibacterium sp. nov., isolated from seawater.</title>
        <authorList>
            <person name="Zhang X."/>
            <person name="Li N."/>
        </authorList>
    </citation>
    <scope>NUCLEOTIDE SEQUENCE [LARGE SCALE GENOMIC DNA]</scope>
    <source>
        <strain evidence="2 3">SM1979</strain>
    </source>
</reference>
<proteinExistence type="predicted"/>
<evidence type="ECO:0000313" key="3">
    <source>
        <dbReference type="Proteomes" id="UP000444174"/>
    </source>
</evidence>
<accession>A0A843YK37</accession>